<sequence length="73" mass="8667">MRKIYLLATKSQTNTNGIYLIYINQIAISKKILKKLHKWLITSFLTKGKSQNQLKIYLLRLMIILEFGNHFRV</sequence>
<gene>
    <name evidence="1" type="ORF">SDC9_102039</name>
</gene>
<dbReference type="EMBL" id="VSSQ01015184">
    <property type="protein sequence ID" value="MPM55246.1"/>
    <property type="molecule type" value="Genomic_DNA"/>
</dbReference>
<evidence type="ECO:0000313" key="1">
    <source>
        <dbReference type="EMBL" id="MPM55246.1"/>
    </source>
</evidence>
<name>A0A645AQR3_9ZZZZ</name>
<comment type="caution">
    <text evidence="1">The sequence shown here is derived from an EMBL/GenBank/DDBJ whole genome shotgun (WGS) entry which is preliminary data.</text>
</comment>
<reference evidence="1" key="1">
    <citation type="submission" date="2019-08" db="EMBL/GenBank/DDBJ databases">
        <authorList>
            <person name="Kucharzyk K."/>
            <person name="Murdoch R.W."/>
            <person name="Higgins S."/>
            <person name="Loffler F."/>
        </authorList>
    </citation>
    <scope>NUCLEOTIDE SEQUENCE</scope>
</reference>
<accession>A0A645AQR3</accession>
<proteinExistence type="predicted"/>
<dbReference type="AlphaFoldDB" id="A0A645AQR3"/>
<organism evidence="1">
    <name type="scientific">bioreactor metagenome</name>
    <dbReference type="NCBI Taxonomy" id="1076179"/>
    <lineage>
        <taxon>unclassified sequences</taxon>
        <taxon>metagenomes</taxon>
        <taxon>ecological metagenomes</taxon>
    </lineage>
</organism>
<protein>
    <submittedName>
        <fullName evidence="1">Uncharacterized protein</fullName>
    </submittedName>
</protein>